<protein>
    <submittedName>
        <fullName evidence="1">Uncharacterized protein</fullName>
    </submittedName>
</protein>
<dbReference type="InterPro" id="IPR052338">
    <property type="entry name" value="Transposase_5"/>
</dbReference>
<accession>A0A8C5PGB7</accession>
<evidence type="ECO:0000313" key="2">
    <source>
        <dbReference type="Proteomes" id="UP000694569"/>
    </source>
</evidence>
<dbReference type="InterPro" id="IPR036397">
    <property type="entry name" value="RNaseH_sf"/>
</dbReference>
<dbReference type="GeneTree" id="ENSGT01140000282575"/>
<evidence type="ECO:0000313" key="1">
    <source>
        <dbReference type="Ensembl" id="ENSLLEP00000021020.1"/>
    </source>
</evidence>
<dbReference type="GO" id="GO:0003676">
    <property type="term" value="F:nucleic acid binding"/>
    <property type="evidence" value="ECO:0007669"/>
    <property type="project" value="InterPro"/>
</dbReference>
<dbReference type="Gene3D" id="3.30.420.10">
    <property type="entry name" value="Ribonuclease H-like superfamily/Ribonuclease H"/>
    <property type="match status" value="1"/>
</dbReference>
<dbReference type="AlphaFoldDB" id="A0A8C5PGB7"/>
<proteinExistence type="predicted"/>
<dbReference type="PANTHER" id="PTHR23022">
    <property type="entry name" value="TRANSPOSABLE ELEMENT-RELATED"/>
    <property type="match status" value="1"/>
</dbReference>
<sequence length="115" mass="13135">MANWPLLSKKNIAARLKFAKEHLDARQHYWQNILWTDETKIELFGKNTQHYVWRKKGTNTIPTVKHGGGNIMLWGCFSAKGPGRLIRVKGRMNGAMYREILNLHGGMGKNTSNSV</sequence>
<organism evidence="1 2">
    <name type="scientific">Leptobrachium leishanense</name>
    <name type="common">Leishan spiny toad</name>
    <dbReference type="NCBI Taxonomy" id="445787"/>
    <lineage>
        <taxon>Eukaryota</taxon>
        <taxon>Metazoa</taxon>
        <taxon>Chordata</taxon>
        <taxon>Craniata</taxon>
        <taxon>Vertebrata</taxon>
        <taxon>Euteleostomi</taxon>
        <taxon>Amphibia</taxon>
        <taxon>Batrachia</taxon>
        <taxon>Anura</taxon>
        <taxon>Pelobatoidea</taxon>
        <taxon>Megophryidae</taxon>
        <taxon>Leptobrachium</taxon>
    </lineage>
</organism>
<reference evidence="1" key="1">
    <citation type="submission" date="2025-08" db="UniProtKB">
        <authorList>
            <consortium name="Ensembl"/>
        </authorList>
    </citation>
    <scope>IDENTIFICATION</scope>
</reference>
<dbReference type="Ensembl" id="ENSLLET00000021835.1">
    <property type="protein sequence ID" value="ENSLLEP00000021020.1"/>
    <property type="gene ID" value="ENSLLEG00000013296.1"/>
</dbReference>
<reference evidence="1" key="2">
    <citation type="submission" date="2025-09" db="UniProtKB">
        <authorList>
            <consortium name="Ensembl"/>
        </authorList>
    </citation>
    <scope>IDENTIFICATION</scope>
</reference>
<name>A0A8C5PGB7_9ANUR</name>
<dbReference type="OrthoDB" id="3263820at2759"/>
<dbReference type="PANTHER" id="PTHR23022:SF135">
    <property type="entry name" value="SI:DKEY-77F5.3"/>
    <property type="match status" value="1"/>
</dbReference>
<dbReference type="Proteomes" id="UP000694569">
    <property type="component" value="Unplaced"/>
</dbReference>
<keyword evidence="2" id="KW-1185">Reference proteome</keyword>